<dbReference type="STRING" id="1121131.SAMN02745229_00214"/>
<dbReference type="PANTHER" id="PTHR35894">
    <property type="entry name" value="GENERAL SECRETION PATHWAY PROTEIN A-RELATED"/>
    <property type="match status" value="1"/>
</dbReference>
<dbReference type="Pfam" id="PF13401">
    <property type="entry name" value="AAA_22"/>
    <property type="match status" value="1"/>
</dbReference>
<dbReference type="Gene3D" id="3.40.50.300">
    <property type="entry name" value="P-loop containing nucleotide triphosphate hydrolases"/>
    <property type="match status" value="1"/>
</dbReference>
<evidence type="ECO:0000259" key="1">
    <source>
        <dbReference type="Pfam" id="PF13401"/>
    </source>
</evidence>
<name>A0A1M5Q6E5_BUTFI</name>
<reference evidence="3" key="1">
    <citation type="submission" date="2016-11" db="EMBL/GenBank/DDBJ databases">
        <authorList>
            <person name="Varghese N."/>
            <person name="Submissions S."/>
        </authorList>
    </citation>
    <scope>NUCLEOTIDE SEQUENCE [LARGE SCALE GENOMIC DNA]</scope>
    <source>
        <strain evidence="3">DSM 3071</strain>
    </source>
</reference>
<protein>
    <submittedName>
        <fullName evidence="2">Type II secretory pathway, component ExeA (Predicted ATPase)</fullName>
    </submittedName>
</protein>
<dbReference type="EMBL" id="FQXK01000003">
    <property type="protein sequence ID" value="SHH09724.1"/>
    <property type="molecule type" value="Genomic_DNA"/>
</dbReference>
<dbReference type="InterPro" id="IPR049945">
    <property type="entry name" value="AAA_22"/>
</dbReference>
<dbReference type="GO" id="GO:0016887">
    <property type="term" value="F:ATP hydrolysis activity"/>
    <property type="evidence" value="ECO:0007669"/>
    <property type="project" value="InterPro"/>
</dbReference>
<dbReference type="GeneID" id="89509041"/>
<dbReference type="OrthoDB" id="9815896at2"/>
<evidence type="ECO:0000313" key="2">
    <source>
        <dbReference type="EMBL" id="SHH09724.1"/>
    </source>
</evidence>
<sequence>MEYFTRYGLEFNPFIKNSREIIVDTAEHREALFRLDYLAKTKGFGLLTGSPGRGKTTVIRHWSSSLNPSLYKVIYSSLSTLTPNDFYRNLVSEFGAQPAFKKPSNFKIIQEEVTRLSVEKRKTPVIIIDEANYINNAILNDLKILFNFEMDSRDRAVILLAGLPNLNSTLGLGIHEPLRQRIVMNYNLDGVTKEEGRSYISEKLKGAGCNQTIFDDAAMEAILNAADGTPRLINKYCNASLLIGDSAKADLITTDIVMQAVNDCELG</sequence>
<proteinExistence type="predicted"/>
<dbReference type="AlphaFoldDB" id="A0A1M5Q6E5"/>
<dbReference type="CDD" id="cd00009">
    <property type="entry name" value="AAA"/>
    <property type="match status" value="1"/>
</dbReference>
<accession>A0A1M5Q6E5</accession>
<organism evidence="2 3">
    <name type="scientific">Butyrivibrio fibrisolvens DSM 3071</name>
    <dbReference type="NCBI Taxonomy" id="1121131"/>
    <lineage>
        <taxon>Bacteria</taxon>
        <taxon>Bacillati</taxon>
        <taxon>Bacillota</taxon>
        <taxon>Clostridia</taxon>
        <taxon>Lachnospirales</taxon>
        <taxon>Lachnospiraceae</taxon>
        <taxon>Butyrivibrio</taxon>
    </lineage>
</organism>
<feature type="domain" description="ORC1/DEAH AAA+ ATPase" evidence="1">
    <location>
        <begin position="40"/>
        <end position="169"/>
    </location>
</feature>
<keyword evidence="3" id="KW-1185">Reference proteome</keyword>
<dbReference type="PANTHER" id="PTHR35894:SF1">
    <property type="entry name" value="PHOSPHORIBULOKINASE _ URIDINE KINASE FAMILY"/>
    <property type="match status" value="1"/>
</dbReference>
<evidence type="ECO:0000313" key="3">
    <source>
        <dbReference type="Proteomes" id="UP000184278"/>
    </source>
</evidence>
<dbReference type="Proteomes" id="UP000184278">
    <property type="component" value="Unassembled WGS sequence"/>
</dbReference>
<dbReference type="InterPro" id="IPR052026">
    <property type="entry name" value="ExeA_AAA_ATPase_DNA-bind"/>
</dbReference>
<dbReference type="RefSeq" id="WP_073384787.1">
    <property type="nucleotide sequence ID" value="NZ_FQXK01000003.1"/>
</dbReference>
<gene>
    <name evidence="2" type="ORF">SAMN02745229_00214</name>
</gene>
<dbReference type="InterPro" id="IPR027417">
    <property type="entry name" value="P-loop_NTPase"/>
</dbReference>
<dbReference type="SUPFAM" id="SSF52540">
    <property type="entry name" value="P-loop containing nucleoside triphosphate hydrolases"/>
    <property type="match status" value="1"/>
</dbReference>